<feature type="compositionally biased region" description="Polar residues" evidence="17">
    <location>
        <begin position="1238"/>
        <end position="1249"/>
    </location>
</feature>
<feature type="compositionally biased region" description="Acidic residues" evidence="17">
    <location>
        <begin position="936"/>
        <end position="951"/>
    </location>
</feature>
<keyword evidence="8" id="KW-0378">Hydrolase</keyword>
<evidence type="ECO:0000256" key="7">
    <source>
        <dbReference type="ARBA" id="ARBA00022737"/>
    </source>
</evidence>
<comment type="catalytic activity">
    <reaction evidence="13">
        <text>O-phospho-L-tyrosyl-[protein] + H2O = L-tyrosyl-[protein] + phosphate</text>
        <dbReference type="Rhea" id="RHEA:10684"/>
        <dbReference type="Rhea" id="RHEA-COMP:10136"/>
        <dbReference type="Rhea" id="RHEA-COMP:20101"/>
        <dbReference type="ChEBI" id="CHEBI:15377"/>
        <dbReference type="ChEBI" id="CHEBI:43474"/>
        <dbReference type="ChEBI" id="CHEBI:46858"/>
        <dbReference type="ChEBI" id="CHEBI:61978"/>
        <dbReference type="EC" id="3.1.3.48"/>
    </reaction>
</comment>
<dbReference type="Gene3D" id="2.60.40.10">
    <property type="entry name" value="Immunoglobulins"/>
    <property type="match status" value="1"/>
</dbReference>
<evidence type="ECO:0000256" key="15">
    <source>
        <dbReference type="ARBA" id="ARBA00073601"/>
    </source>
</evidence>
<keyword evidence="3" id="KW-1003">Cell membrane</keyword>
<dbReference type="Proteomes" id="UP001488805">
    <property type="component" value="Unassembled WGS sequence"/>
</dbReference>
<feature type="region of interest" description="Disordered" evidence="17">
    <location>
        <begin position="30"/>
        <end position="78"/>
    </location>
</feature>
<feature type="compositionally biased region" description="Low complexity" evidence="17">
    <location>
        <begin position="58"/>
        <end position="78"/>
    </location>
</feature>
<evidence type="ECO:0000259" key="21">
    <source>
        <dbReference type="PROSITE" id="PS50056"/>
    </source>
</evidence>
<dbReference type="Gene3D" id="3.90.190.10">
    <property type="entry name" value="Protein tyrosine phosphatase superfamily"/>
    <property type="match status" value="2"/>
</dbReference>
<evidence type="ECO:0000256" key="12">
    <source>
        <dbReference type="ARBA" id="ARBA00023180"/>
    </source>
</evidence>
<keyword evidence="5 18" id="KW-0812">Transmembrane</keyword>
<dbReference type="FunFam" id="3.90.190.10:FF:000042">
    <property type="entry name" value="receptor-type tyrosine-protein phosphatase C isoform X1"/>
    <property type="match status" value="1"/>
</dbReference>
<dbReference type="EC" id="3.1.3.48" evidence="2"/>
<feature type="domain" description="Tyrosine specific protein phosphatases" evidence="21">
    <location>
        <begin position="769"/>
        <end position="840"/>
    </location>
</feature>
<evidence type="ECO:0000256" key="1">
    <source>
        <dbReference type="ARBA" id="ARBA00004251"/>
    </source>
</evidence>
<dbReference type="SUPFAM" id="SSF49265">
    <property type="entry name" value="Fibronectin type III"/>
    <property type="match status" value="1"/>
</dbReference>
<comment type="similarity">
    <text evidence="14">Belongs to the protein-tyrosine phosphatase family. Receptor class 1/6 subfamily.</text>
</comment>
<organism evidence="23 24">
    <name type="scientific">Zoarces viviparus</name>
    <name type="common">Viviparous eelpout</name>
    <name type="synonym">Blennius viviparus</name>
    <dbReference type="NCBI Taxonomy" id="48416"/>
    <lineage>
        <taxon>Eukaryota</taxon>
        <taxon>Metazoa</taxon>
        <taxon>Chordata</taxon>
        <taxon>Craniata</taxon>
        <taxon>Vertebrata</taxon>
        <taxon>Euteleostomi</taxon>
        <taxon>Actinopterygii</taxon>
        <taxon>Neopterygii</taxon>
        <taxon>Teleostei</taxon>
        <taxon>Neoteleostei</taxon>
        <taxon>Acanthomorphata</taxon>
        <taxon>Eupercaria</taxon>
        <taxon>Perciformes</taxon>
        <taxon>Cottioidei</taxon>
        <taxon>Zoarcales</taxon>
        <taxon>Zoarcidae</taxon>
        <taxon>Zoarcinae</taxon>
        <taxon>Zoarces</taxon>
    </lineage>
</organism>
<evidence type="ECO:0000256" key="19">
    <source>
        <dbReference type="SAM" id="SignalP"/>
    </source>
</evidence>
<dbReference type="PANTHER" id="PTHR19134:SF539">
    <property type="entry name" value="RECEPTOR-TYPE TYROSINE-PROTEIN PHOSPHATASE C"/>
    <property type="match status" value="1"/>
</dbReference>
<dbReference type="PRINTS" id="PR00700">
    <property type="entry name" value="PRTYPHPHTASE"/>
</dbReference>
<dbReference type="PROSITE" id="PS50055">
    <property type="entry name" value="TYR_PHOSPHATASE_PTP"/>
    <property type="match status" value="2"/>
</dbReference>
<dbReference type="GO" id="GO:0005886">
    <property type="term" value="C:plasma membrane"/>
    <property type="evidence" value="ECO:0007669"/>
    <property type="project" value="UniProtKB-SubCell"/>
</dbReference>
<dbReference type="InterPro" id="IPR029021">
    <property type="entry name" value="Prot-tyrosine_phosphatase-like"/>
</dbReference>
<dbReference type="SUPFAM" id="SSF52799">
    <property type="entry name" value="(Phosphotyrosine protein) phosphatases II"/>
    <property type="match status" value="2"/>
</dbReference>
<dbReference type="InterPro" id="IPR036116">
    <property type="entry name" value="FN3_sf"/>
</dbReference>
<gene>
    <name evidence="23" type="ORF">VZT92_022260</name>
</gene>
<feature type="domain" description="Fibronectin type-III" evidence="22">
    <location>
        <begin position="321"/>
        <end position="422"/>
    </location>
</feature>
<evidence type="ECO:0000256" key="17">
    <source>
        <dbReference type="SAM" id="MobiDB-lite"/>
    </source>
</evidence>
<keyword evidence="4" id="KW-0597">Phosphoprotein</keyword>
<feature type="compositionally biased region" description="Low complexity" evidence="17">
    <location>
        <begin position="30"/>
        <end position="49"/>
    </location>
</feature>
<evidence type="ECO:0000256" key="6">
    <source>
        <dbReference type="ARBA" id="ARBA00022729"/>
    </source>
</evidence>
<feature type="compositionally biased region" description="Polar residues" evidence="17">
    <location>
        <begin position="1198"/>
        <end position="1211"/>
    </location>
</feature>
<keyword evidence="24" id="KW-1185">Reference proteome</keyword>
<evidence type="ECO:0000256" key="4">
    <source>
        <dbReference type="ARBA" id="ARBA00022553"/>
    </source>
</evidence>
<evidence type="ECO:0000256" key="16">
    <source>
        <dbReference type="ARBA" id="ARBA00078812"/>
    </source>
</evidence>
<dbReference type="PANTHER" id="PTHR19134">
    <property type="entry name" value="RECEPTOR-TYPE TYROSINE-PROTEIN PHOSPHATASE"/>
    <property type="match status" value="1"/>
</dbReference>
<feature type="transmembrane region" description="Helical" evidence="18">
    <location>
        <begin position="514"/>
        <end position="535"/>
    </location>
</feature>
<evidence type="ECO:0000256" key="5">
    <source>
        <dbReference type="ARBA" id="ARBA00022692"/>
    </source>
</evidence>
<dbReference type="InterPro" id="IPR050348">
    <property type="entry name" value="Protein-Tyr_Phosphatase"/>
</dbReference>
<dbReference type="InterPro" id="IPR000387">
    <property type="entry name" value="Tyr_Pase_dom"/>
</dbReference>
<keyword evidence="6 19" id="KW-0732">Signal</keyword>
<evidence type="ECO:0000256" key="14">
    <source>
        <dbReference type="ARBA" id="ARBA00061377"/>
    </source>
</evidence>
<dbReference type="InterPro" id="IPR003595">
    <property type="entry name" value="Tyr_Pase_cat"/>
</dbReference>
<evidence type="ECO:0000256" key="18">
    <source>
        <dbReference type="SAM" id="Phobius"/>
    </source>
</evidence>
<feature type="domain" description="Tyrosine specific protein phosphatases" evidence="21">
    <location>
        <begin position="1073"/>
        <end position="1151"/>
    </location>
</feature>
<dbReference type="Pfam" id="PF00102">
    <property type="entry name" value="Y_phosphatase"/>
    <property type="match status" value="2"/>
</dbReference>
<dbReference type="PROSITE" id="PS50853">
    <property type="entry name" value="FN3"/>
    <property type="match status" value="1"/>
</dbReference>
<dbReference type="SMART" id="SM00194">
    <property type="entry name" value="PTPc"/>
    <property type="match status" value="2"/>
</dbReference>
<keyword evidence="10 18" id="KW-1133">Transmembrane helix</keyword>
<evidence type="ECO:0000256" key="13">
    <source>
        <dbReference type="ARBA" id="ARBA00051722"/>
    </source>
</evidence>
<dbReference type="PROSITE" id="PS50056">
    <property type="entry name" value="TYR_PHOSPHATASE_2"/>
    <property type="match status" value="2"/>
</dbReference>
<evidence type="ECO:0000256" key="3">
    <source>
        <dbReference type="ARBA" id="ARBA00022475"/>
    </source>
</evidence>
<sequence length="1249" mass="139535">MAGLCGLKILLLWAGIISLANCQNTTPSTAIAPPASTSPSPKPSTQTSALPNTTQNQTSPAITTPNTTVTSTTKDNSTQQCSYTVEPMKSGFLVTVPINSTAANYTINFKEKGTSGKPIVQHFSQSSHEIEHLKPCTEYELNVIDSAGNETPCELIKTMEMSQDNITKNDGSKSGYVCYRSDWDIGSSLSTSFTSFEPWERASRTSCFKPRYNDICTDLTFTIEKCGKTFQYNKSITVDFLDPSQINHTVPTKLPGIIEPQLPPNCPNLSIDYTCQGGPTEIKEWSKLEPFTNYSCTGQIKENNVTIKNTTIVKFRVDCDLKIAFKNIDVTNTSIPLSWDTTSENCSGVLGGLKKLSYDCSCHKTSSVNQKHHNSIKANPSGGTCTISGLAPFTKYYCEVQPKYNNKNVTKPTGVTHDTEAGIPTGITLLKAKAVDHNVIQVTCGYEQPLNGPVGNQVFMAHLHADWVSKNKCEFEFKDLSYSTQYTVEVKVCNGDLCSKPKTASATTSYNDKAVIGFLVFLIILTSVALLLVVYKIYILKRRKSHDLEENLMLISTANDEENLMPVEPIAAEVLLEAYKRKLADEGRLFLAEFQSIPRIFSRYTVKEAKKPCNVSKNRYVDILPYDYNRVQLATGNGEAGCDYINASFIDGYKESKKYIAAQGPKDETVSDFWRMVWEQQSSIIVMVTRCEEGNRVKCAQYWPSPDRETEIFEEFIVKLNSEDHCPDYTIRHLSLSNKREKNSEREVTHIQFMSWPDHGVPGEPHLLLKLRRRVNAFKNFFSGPIVVHCSAGVGRTGTYIGIDAMMEGLEAEGRVDIYGYVVRLRRQRCLMVQVEAQYILIHQALLEHNQFGETEITVSELHSTLSTLKQSSSGNEPTLMEDEFERLPVYKNWRTINTGTTEENKKKNRSSSVIPYDYNRVLLKLDEGRSHDSDPSEQDEDDSSDEENEESTIYINASHIDGYWGPRAFLAAQTPLPDTMADFWSMVYQKKASAIVMFSDCSEGDKESDCAYWDKDKKTFGDIEVELAGTDTSPAFIRRNMLIRHVKRKESRPVKQFQLLKWASGELPEKAQDLTDMIKEIKHSCGGSKSQRSMPIVVHCNDGSSRSGIFCALWNLLDSAETEKLVDVFQVVKTLRKERQGMLSHLEQYQFLYEALEGVFPVQNGEVKAVQASAGDSVQVVNETKAAEPPAEEKVEQPTSTTSNNQQAAAESTPLVADGGKEDKREEPETETVPLEDTSNAATVTVEV</sequence>
<comment type="subcellular location">
    <subcellularLocation>
        <location evidence="1">Cell membrane</location>
        <topology evidence="1">Single-pass type I membrane protein</topology>
    </subcellularLocation>
</comment>
<protein>
    <recommendedName>
        <fullName evidence="15">Receptor-type tyrosine-protein phosphatase C</fullName>
        <ecNumber evidence="2">3.1.3.48</ecNumber>
    </recommendedName>
    <alternativeName>
        <fullName evidence="16">Leukocyte common antigen</fullName>
    </alternativeName>
</protein>
<feature type="domain" description="Tyrosine-protein phosphatase" evidence="20">
    <location>
        <begin position="590"/>
        <end position="849"/>
    </location>
</feature>
<evidence type="ECO:0000256" key="10">
    <source>
        <dbReference type="ARBA" id="ARBA00022989"/>
    </source>
</evidence>
<evidence type="ECO:0000256" key="8">
    <source>
        <dbReference type="ARBA" id="ARBA00022801"/>
    </source>
</evidence>
<dbReference type="SMART" id="SM00404">
    <property type="entry name" value="PTPc_motif"/>
    <property type="match status" value="2"/>
</dbReference>
<dbReference type="AlphaFoldDB" id="A0AAW1EBA6"/>
<dbReference type="InterPro" id="IPR013783">
    <property type="entry name" value="Ig-like_fold"/>
</dbReference>
<keyword evidence="11 18" id="KW-0472">Membrane</keyword>
<reference evidence="23 24" key="1">
    <citation type="journal article" date="2024" name="Genome Biol. Evol.">
        <title>Chromosome-level genome assembly of the viviparous eelpout Zoarces viviparus.</title>
        <authorList>
            <person name="Fuhrmann N."/>
            <person name="Brasseur M.V."/>
            <person name="Bakowski C.E."/>
            <person name="Podsiadlowski L."/>
            <person name="Prost S."/>
            <person name="Krehenwinkel H."/>
            <person name="Mayer C."/>
        </authorList>
    </citation>
    <scope>NUCLEOTIDE SEQUENCE [LARGE SCALE GENOMIC DNA]</scope>
    <source>
        <strain evidence="23">NO-MEL_2022_Ind0_liver</strain>
    </source>
</reference>
<dbReference type="FunFam" id="3.90.190.10:FF:000033">
    <property type="entry name" value="receptor-type tyrosine-protein phosphatase C isoform X1"/>
    <property type="match status" value="1"/>
</dbReference>
<keyword evidence="7" id="KW-0677">Repeat</keyword>
<feature type="signal peptide" evidence="19">
    <location>
        <begin position="1"/>
        <end position="22"/>
    </location>
</feature>
<dbReference type="PROSITE" id="PS00383">
    <property type="entry name" value="TYR_PHOSPHATASE_1"/>
    <property type="match status" value="2"/>
</dbReference>
<keyword evidence="9" id="KW-0904">Protein phosphatase</keyword>
<dbReference type="GO" id="GO:0004725">
    <property type="term" value="F:protein tyrosine phosphatase activity"/>
    <property type="evidence" value="ECO:0007669"/>
    <property type="project" value="UniProtKB-EC"/>
</dbReference>
<evidence type="ECO:0000313" key="23">
    <source>
        <dbReference type="EMBL" id="KAK9519535.1"/>
    </source>
</evidence>
<dbReference type="CDD" id="cd14557">
    <property type="entry name" value="R-PTPc-C-1"/>
    <property type="match status" value="1"/>
</dbReference>
<dbReference type="InterPro" id="IPR016130">
    <property type="entry name" value="Tyr_Pase_AS"/>
</dbReference>
<keyword evidence="12" id="KW-0325">Glycoprotein</keyword>
<evidence type="ECO:0000259" key="22">
    <source>
        <dbReference type="PROSITE" id="PS50853"/>
    </source>
</evidence>
<name>A0AAW1EBA6_ZOAVI</name>
<dbReference type="CDD" id="cd14558">
    <property type="entry name" value="R-PTP-C-2"/>
    <property type="match status" value="1"/>
</dbReference>
<proteinExistence type="inferred from homology"/>
<dbReference type="InterPro" id="IPR003961">
    <property type="entry name" value="FN3_dom"/>
</dbReference>
<dbReference type="EMBL" id="JBCEZU010000434">
    <property type="protein sequence ID" value="KAK9519535.1"/>
    <property type="molecule type" value="Genomic_DNA"/>
</dbReference>
<evidence type="ECO:0000256" key="2">
    <source>
        <dbReference type="ARBA" id="ARBA00013064"/>
    </source>
</evidence>
<comment type="caution">
    <text evidence="23">The sequence shown here is derived from an EMBL/GenBank/DDBJ whole genome shotgun (WGS) entry which is preliminary data.</text>
</comment>
<feature type="region of interest" description="Disordered" evidence="17">
    <location>
        <begin position="1181"/>
        <end position="1249"/>
    </location>
</feature>
<evidence type="ECO:0000256" key="9">
    <source>
        <dbReference type="ARBA" id="ARBA00022912"/>
    </source>
</evidence>
<feature type="chain" id="PRO_5044024795" description="Receptor-type tyrosine-protein phosphatase C" evidence="19">
    <location>
        <begin position="23"/>
        <end position="1249"/>
    </location>
</feature>
<feature type="region of interest" description="Disordered" evidence="17">
    <location>
        <begin position="928"/>
        <end position="951"/>
    </location>
</feature>
<evidence type="ECO:0000256" key="11">
    <source>
        <dbReference type="ARBA" id="ARBA00023136"/>
    </source>
</evidence>
<accession>A0AAW1EBA6</accession>
<feature type="domain" description="Tyrosine-protein phosphatase" evidence="20">
    <location>
        <begin position="881"/>
        <end position="1160"/>
    </location>
</feature>
<evidence type="ECO:0000313" key="24">
    <source>
        <dbReference type="Proteomes" id="UP001488805"/>
    </source>
</evidence>
<evidence type="ECO:0000259" key="20">
    <source>
        <dbReference type="PROSITE" id="PS50055"/>
    </source>
</evidence>
<dbReference type="InterPro" id="IPR000242">
    <property type="entry name" value="PTP_cat"/>
</dbReference>